<evidence type="ECO:0000313" key="2">
    <source>
        <dbReference type="Proteomes" id="UP000054477"/>
    </source>
</evidence>
<proteinExistence type="predicted"/>
<dbReference type="Proteomes" id="UP000054477">
    <property type="component" value="Unassembled WGS sequence"/>
</dbReference>
<evidence type="ECO:0000313" key="1">
    <source>
        <dbReference type="EMBL" id="KIJ90707.1"/>
    </source>
</evidence>
<dbReference type="OrthoDB" id="2669721at2759"/>
<accession>A0A0C9X2C7</accession>
<sequence length="226" mass="25426">MERAIGDLGRDIRQPSNIFGNLCQVATQRAQLNALETTCPELDKDSVILLPSGAYDCGDNKFRLQGDELDAMESELGISRLRHWGHIKLPNSQIVHSKISETGKRPNTRISRNVQISLNGTIEFAEVQFYFLFEQADEELVPYALISMYGPPDEDMLEESYNTLYACQYQGTSTLKIIKASSILSVISMQPLPKLPGDVEDMWFIVEKSGLDDTELHGYFNVDETV</sequence>
<reference evidence="1 2" key="1">
    <citation type="submission" date="2014-04" db="EMBL/GenBank/DDBJ databases">
        <authorList>
            <consortium name="DOE Joint Genome Institute"/>
            <person name="Kuo A."/>
            <person name="Kohler A."/>
            <person name="Nagy L.G."/>
            <person name="Floudas D."/>
            <person name="Copeland A."/>
            <person name="Barry K.W."/>
            <person name="Cichocki N."/>
            <person name="Veneault-Fourrey C."/>
            <person name="LaButti K."/>
            <person name="Lindquist E.A."/>
            <person name="Lipzen A."/>
            <person name="Lundell T."/>
            <person name="Morin E."/>
            <person name="Murat C."/>
            <person name="Sun H."/>
            <person name="Tunlid A."/>
            <person name="Henrissat B."/>
            <person name="Grigoriev I.V."/>
            <person name="Hibbett D.S."/>
            <person name="Martin F."/>
            <person name="Nordberg H.P."/>
            <person name="Cantor M.N."/>
            <person name="Hua S.X."/>
        </authorList>
    </citation>
    <scope>NUCLEOTIDE SEQUENCE [LARGE SCALE GENOMIC DNA]</scope>
    <source>
        <strain evidence="1 2">LaAM-08-1</strain>
    </source>
</reference>
<dbReference type="EMBL" id="KN839126">
    <property type="protein sequence ID" value="KIJ90707.1"/>
    <property type="molecule type" value="Genomic_DNA"/>
</dbReference>
<keyword evidence="2" id="KW-1185">Reference proteome</keyword>
<reference evidence="2" key="2">
    <citation type="submission" date="2015-01" db="EMBL/GenBank/DDBJ databases">
        <title>Evolutionary Origins and Diversification of the Mycorrhizal Mutualists.</title>
        <authorList>
            <consortium name="DOE Joint Genome Institute"/>
            <consortium name="Mycorrhizal Genomics Consortium"/>
            <person name="Kohler A."/>
            <person name="Kuo A."/>
            <person name="Nagy L.G."/>
            <person name="Floudas D."/>
            <person name="Copeland A."/>
            <person name="Barry K.W."/>
            <person name="Cichocki N."/>
            <person name="Veneault-Fourrey C."/>
            <person name="LaButti K."/>
            <person name="Lindquist E.A."/>
            <person name="Lipzen A."/>
            <person name="Lundell T."/>
            <person name="Morin E."/>
            <person name="Murat C."/>
            <person name="Riley R."/>
            <person name="Ohm R."/>
            <person name="Sun H."/>
            <person name="Tunlid A."/>
            <person name="Henrissat B."/>
            <person name="Grigoriev I.V."/>
            <person name="Hibbett D.S."/>
            <person name="Martin F."/>
        </authorList>
    </citation>
    <scope>NUCLEOTIDE SEQUENCE [LARGE SCALE GENOMIC DNA]</scope>
    <source>
        <strain evidence="2">LaAM-08-1</strain>
    </source>
</reference>
<dbReference type="AlphaFoldDB" id="A0A0C9X2C7"/>
<dbReference type="STRING" id="1095629.A0A0C9X2C7"/>
<organism evidence="1 2">
    <name type="scientific">Laccaria amethystina LaAM-08-1</name>
    <dbReference type="NCBI Taxonomy" id="1095629"/>
    <lineage>
        <taxon>Eukaryota</taxon>
        <taxon>Fungi</taxon>
        <taxon>Dikarya</taxon>
        <taxon>Basidiomycota</taxon>
        <taxon>Agaricomycotina</taxon>
        <taxon>Agaricomycetes</taxon>
        <taxon>Agaricomycetidae</taxon>
        <taxon>Agaricales</taxon>
        <taxon>Agaricineae</taxon>
        <taxon>Hydnangiaceae</taxon>
        <taxon>Laccaria</taxon>
    </lineage>
</organism>
<gene>
    <name evidence="1" type="ORF">K443DRAFT_15006</name>
</gene>
<name>A0A0C9X2C7_9AGAR</name>
<dbReference type="HOGENOM" id="CLU_047287_0_0_1"/>
<protein>
    <submittedName>
        <fullName evidence="1">Uncharacterized protein</fullName>
    </submittedName>
</protein>